<name>A0A3L6RTI2_PANMI</name>
<dbReference type="AlphaFoldDB" id="A0A3L6RTI2"/>
<dbReference type="EMBL" id="PQIB02000007">
    <property type="protein sequence ID" value="RLN09091.1"/>
    <property type="molecule type" value="Genomic_DNA"/>
</dbReference>
<sequence>MCSTLLHEWRPLISDVENESGKVDLESAKVDIESAKVQMDSVNLEESAKVRMDSVKLEKESAKCRWTVPRWRRRAASWRCMPRCIVTCTDAS</sequence>
<accession>A0A3L6RTI2</accession>
<gene>
    <name evidence="1" type="ORF">C2845_PM11G22830</name>
</gene>
<keyword evidence="2" id="KW-1185">Reference proteome</keyword>
<evidence type="ECO:0000313" key="2">
    <source>
        <dbReference type="Proteomes" id="UP000275267"/>
    </source>
</evidence>
<evidence type="ECO:0000313" key="1">
    <source>
        <dbReference type="EMBL" id="RLN09091.1"/>
    </source>
</evidence>
<comment type="caution">
    <text evidence="1">The sequence shown here is derived from an EMBL/GenBank/DDBJ whole genome shotgun (WGS) entry which is preliminary data.</text>
</comment>
<reference evidence="2" key="1">
    <citation type="journal article" date="2019" name="Nat. Commun.">
        <title>The genome of broomcorn millet.</title>
        <authorList>
            <person name="Zou C."/>
            <person name="Miki D."/>
            <person name="Li D."/>
            <person name="Tang Q."/>
            <person name="Xiao L."/>
            <person name="Rajput S."/>
            <person name="Deng P."/>
            <person name="Jia W."/>
            <person name="Huang R."/>
            <person name="Zhang M."/>
            <person name="Sun Y."/>
            <person name="Hu J."/>
            <person name="Fu X."/>
            <person name="Schnable P.S."/>
            <person name="Li F."/>
            <person name="Zhang H."/>
            <person name="Feng B."/>
            <person name="Zhu X."/>
            <person name="Liu R."/>
            <person name="Schnable J.C."/>
            <person name="Zhu J.-K."/>
            <person name="Zhang H."/>
        </authorList>
    </citation>
    <scope>NUCLEOTIDE SEQUENCE [LARGE SCALE GENOMIC DNA]</scope>
</reference>
<proteinExistence type="predicted"/>
<protein>
    <submittedName>
        <fullName evidence="1">Uncharacterized protein</fullName>
    </submittedName>
</protein>
<organism evidence="1 2">
    <name type="scientific">Panicum miliaceum</name>
    <name type="common">Proso millet</name>
    <name type="synonym">Broomcorn millet</name>
    <dbReference type="NCBI Taxonomy" id="4540"/>
    <lineage>
        <taxon>Eukaryota</taxon>
        <taxon>Viridiplantae</taxon>
        <taxon>Streptophyta</taxon>
        <taxon>Embryophyta</taxon>
        <taxon>Tracheophyta</taxon>
        <taxon>Spermatophyta</taxon>
        <taxon>Magnoliopsida</taxon>
        <taxon>Liliopsida</taxon>
        <taxon>Poales</taxon>
        <taxon>Poaceae</taxon>
        <taxon>PACMAD clade</taxon>
        <taxon>Panicoideae</taxon>
        <taxon>Panicodae</taxon>
        <taxon>Paniceae</taxon>
        <taxon>Panicinae</taxon>
        <taxon>Panicum</taxon>
        <taxon>Panicum sect. Panicum</taxon>
    </lineage>
</organism>
<dbReference type="Proteomes" id="UP000275267">
    <property type="component" value="Unassembled WGS sequence"/>
</dbReference>